<dbReference type="Pfam" id="PF07714">
    <property type="entry name" value="PK_Tyr_Ser-Thr"/>
    <property type="match status" value="1"/>
</dbReference>
<dbReference type="AlphaFoldDB" id="A0A1Y1HWJ1"/>
<dbReference type="PANTHER" id="PTHR44329">
    <property type="entry name" value="SERINE/THREONINE-PROTEIN KINASE TNNI3K-RELATED"/>
    <property type="match status" value="1"/>
</dbReference>
<dbReference type="Proteomes" id="UP000054558">
    <property type="component" value="Unassembled WGS sequence"/>
</dbReference>
<dbReference type="GO" id="GO:0005524">
    <property type="term" value="F:ATP binding"/>
    <property type="evidence" value="ECO:0007669"/>
    <property type="project" value="InterPro"/>
</dbReference>
<keyword evidence="3" id="KW-1185">Reference proteome</keyword>
<sequence>MVFGLVPCLSTISWLGRGPLRDAINYAYEESHDLTSSKAEVREFDSVLTCAPEQAGGCWRHLPSLGDHLGRCLHLLLSEKNGKRCRGCTIEQTIGEALDGKPSRRPAVGGDADIWSTEMGDAPWPAFQVDHIPSHFGLSKILLVEEELKKEVLSIRKLGRHVASGTYGHVFEAEVDGIGRAAVKLLNESMLKEEGNLEESYADFLMETSLHRRCRHQNIVHCYGLASLATVLQMGHPGQNAMVMELMSPDSTLTNQLRSRGGLPSDKLLSCALDVARALEHMHALGIIHFDVKSQNVMVDAWGVYKLTDFGLAFEAQGEPLDFYGRGSVAYMAPEVHDRSKLVDHKVDVFSFGVFMWEITTGLEPHRDLSYDEIVEGVLYRGLRPPLPEEAPAGLSAWMSLMQECWREAPKTRPSFATIVKKLETFL</sequence>
<reference evidence="2 3" key="1">
    <citation type="journal article" date="2014" name="Nat. Commun.">
        <title>Klebsormidium flaccidum genome reveals primary factors for plant terrestrial adaptation.</title>
        <authorList>
            <person name="Hori K."/>
            <person name="Maruyama F."/>
            <person name="Fujisawa T."/>
            <person name="Togashi T."/>
            <person name="Yamamoto N."/>
            <person name="Seo M."/>
            <person name="Sato S."/>
            <person name="Yamada T."/>
            <person name="Mori H."/>
            <person name="Tajima N."/>
            <person name="Moriyama T."/>
            <person name="Ikeuchi M."/>
            <person name="Watanabe M."/>
            <person name="Wada H."/>
            <person name="Kobayashi K."/>
            <person name="Saito M."/>
            <person name="Masuda T."/>
            <person name="Sasaki-Sekimoto Y."/>
            <person name="Mashiguchi K."/>
            <person name="Awai K."/>
            <person name="Shimojima M."/>
            <person name="Masuda S."/>
            <person name="Iwai M."/>
            <person name="Nobusawa T."/>
            <person name="Narise T."/>
            <person name="Kondo S."/>
            <person name="Saito H."/>
            <person name="Sato R."/>
            <person name="Murakawa M."/>
            <person name="Ihara Y."/>
            <person name="Oshima-Yamada Y."/>
            <person name="Ohtaka K."/>
            <person name="Satoh M."/>
            <person name="Sonobe K."/>
            <person name="Ishii M."/>
            <person name="Ohtani R."/>
            <person name="Kanamori-Sato M."/>
            <person name="Honoki R."/>
            <person name="Miyazaki D."/>
            <person name="Mochizuki H."/>
            <person name="Umetsu J."/>
            <person name="Higashi K."/>
            <person name="Shibata D."/>
            <person name="Kamiya Y."/>
            <person name="Sato N."/>
            <person name="Nakamura Y."/>
            <person name="Tabata S."/>
            <person name="Ida S."/>
            <person name="Kurokawa K."/>
            <person name="Ohta H."/>
        </authorList>
    </citation>
    <scope>NUCLEOTIDE SEQUENCE [LARGE SCALE GENOMIC DNA]</scope>
    <source>
        <strain evidence="2 3">NIES-2285</strain>
    </source>
</reference>
<dbReference type="InterPro" id="IPR001245">
    <property type="entry name" value="Ser-Thr/Tyr_kinase_cat_dom"/>
</dbReference>
<dbReference type="InterPro" id="IPR000719">
    <property type="entry name" value="Prot_kinase_dom"/>
</dbReference>
<dbReference type="OrthoDB" id="4062651at2759"/>
<organism evidence="2 3">
    <name type="scientific">Klebsormidium nitens</name>
    <name type="common">Green alga</name>
    <name type="synonym">Ulothrix nitens</name>
    <dbReference type="NCBI Taxonomy" id="105231"/>
    <lineage>
        <taxon>Eukaryota</taxon>
        <taxon>Viridiplantae</taxon>
        <taxon>Streptophyta</taxon>
        <taxon>Klebsormidiophyceae</taxon>
        <taxon>Klebsormidiales</taxon>
        <taxon>Klebsormidiaceae</taxon>
        <taxon>Klebsormidium</taxon>
    </lineage>
</organism>
<dbReference type="PROSITE" id="PS00108">
    <property type="entry name" value="PROTEIN_KINASE_ST"/>
    <property type="match status" value="1"/>
</dbReference>
<dbReference type="GO" id="GO:0007165">
    <property type="term" value="P:signal transduction"/>
    <property type="evidence" value="ECO:0000318"/>
    <property type="project" value="GO_Central"/>
</dbReference>
<name>A0A1Y1HWJ1_KLENI</name>
<dbReference type="OMA" id="FWDEARI"/>
<dbReference type="InterPro" id="IPR051681">
    <property type="entry name" value="Ser/Thr_Kinases-Pseudokinases"/>
</dbReference>
<keyword evidence="2" id="KW-0418">Kinase</keyword>
<dbReference type="InterPro" id="IPR008271">
    <property type="entry name" value="Ser/Thr_kinase_AS"/>
</dbReference>
<evidence type="ECO:0000313" key="2">
    <source>
        <dbReference type="EMBL" id="GAQ80876.1"/>
    </source>
</evidence>
<proteinExistence type="predicted"/>
<feature type="domain" description="Protein kinase" evidence="1">
    <location>
        <begin position="156"/>
        <end position="427"/>
    </location>
</feature>
<keyword evidence="2" id="KW-0808">Transferase</keyword>
<protein>
    <submittedName>
        <fullName evidence="2">Putative serine-threonine/tyrosine-protein kinase catalytic domain containing protein</fullName>
    </submittedName>
</protein>
<dbReference type="EMBL" id="DF237014">
    <property type="protein sequence ID" value="GAQ80876.1"/>
    <property type="molecule type" value="Genomic_DNA"/>
</dbReference>
<dbReference type="STRING" id="105231.A0A1Y1HWJ1"/>
<dbReference type="SUPFAM" id="SSF56112">
    <property type="entry name" value="Protein kinase-like (PK-like)"/>
    <property type="match status" value="1"/>
</dbReference>
<dbReference type="PROSITE" id="PS50011">
    <property type="entry name" value="PROTEIN_KINASE_DOM"/>
    <property type="match status" value="1"/>
</dbReference>
<dbReference type="GO" id="GO:0004674">
    <property type="term" value="F:protein serine/threonine kinase activity"/>
    <property type="evidence" value="ECO:0000318"/>
    <property type="project" value="GO_Central"/>
</dbReference>
<dbReference type="Gene3D" id="1.10.510.10">
    <property type="entry name" value="Transferase(Phosphotransferase) domain 1"/>
    <property type="match status" value="1"/>
</dbReference>
<dbReference type="SMART" id="SM00220">
    <property type="entry name" value="S_TKc"/>
    <property type="match status" value="1"/>
</dbReference>
<dbReference type="PANTHER" id="PTHR44329:SF260">
    <property type="entry name" value="PROTEIN KINASE DOMAIN-CONTAINING PROTEIN"/>
    <property type="match status" value="1"/>
</dbReference>
<dbReference type="InterPro" id="IPR011009">
    <property type="entry name" value="Kinase-like_dom_sf"/>
</dbReference>
<evidence type="ECO:0000259" key="1">
    <source>
        <dbReference type="PROSITE" id="PS50011"/>
    </source>
</evidence>
<evidence type="ECO:0000313" key="3">
    <source>
        <dbReference type="Proteomes" id="UP000054558"/>
    </source>
</evidence>
<gene>
    <name evidence="2" type="ORF">KFL_000650090</name>
</gene>
<accession>A0A1Y1HWJ1</accession>